<evidence type="ECO:0000256" key="2">
    <source>
        <dbReference type="SAM" id="SignalP"/>
    </source>
</evidence>
<keyword evidence="2" id="KW-0732">Signal</keyword>
<name>A0A964T2Q1_9HYPH</name>
<reference evidence="4" key="1">
    <citation type="submission" date="2019-03" db="EMBL/GenBank/DDBJ databases">
        <title>Afifella sp. nov., isolated from activated sludge.</title>
        <authorList>
            <person name="Li Q."/>
            <person name="Liu Y."/>
        </authorList>
    </citation>
    <scope>NUCLEOTIDE SEQUENCE</scope>
    <source>
        <strain evidence="4">L72</strain>
    </source>
</reference>
<feature type="compositionally biased region" description="Low complexity" evidence="1">
    <location>
        <begin position="83"/>
        <end position="93"/>
    </location>
</feature>
<organism evidence="4 5">
    <name type="scientific">Propylenella binzhouense</name>
    <dbReference type="NCBI Taxonomy" id="2555902"/>
    <lineage>
        <taxon>Bacteria</taxon>
        <taxon>Pseudomonadati</taxon>
        <taxon>Pseudomonadota</taxon>
        <taxon>Alphaproteobacteria</taxon>
        <taxon>Hyphomicrobiales</taxon>
        <taxon>Propylenellaceae</taxon>
        <taxon>Propylenella</taxon>
    </lineage>
</organism>
<evidence type="ECO:0000259" key="3">
    <source>
        <dbReference type="Pfam" id="PF06904"/>
    </source>
</evidence>
<proteinExistence type="predicted"/>
<dbReference type="AlphaFoldDB" id="A0A964T2Q1"/>
<feature type="compositionally biased region" description="Pro residues" evidence="1">
    <location>
        <begin position="98"/>
        <end position="107"/>
    </location>
</feature>
<dbReference type="Proteomes" id="UP000773614">
    <property type="component" value="Unassembled WGS sequence"/>
</dbReference>
<keyword evidence="5" id="KW-1185">Reference proteome</keyword>
<gene>
    <name evidence="4" type="ORF">E4O86_06600</name>
</gene>
<dbReference type="Pfam" id="PF06904">
    <property type="entry name" value="Extensin-like_C"/>
    <property type="match status" value="1"/>
</dbReference>
<dbReference type="EMBL" id="SPKJ01000014">
    <property type="protein sequence ID" value="MYZ47378.1"/>
    <property type="molecule type" value="Genomic_DNA"/>
</dbReference>
<feature type="chain" id="PRO_5037582998" evidence="2">
    <location>
        <begin position="29"/>
        <end position="342"/>
    </location>
</feature>
<feature type="domain" description="Extensin-like C-terminal" evidence="3">
    <location>
        <begin position="159"/>
        <end position="342"/>
    </location>
</feature>
<evidence type="ECO:0000256" key="1">
    <source>
        <dbReference type="SAM" id="MobiDB-lite"/>
    </source>
</evidence>
<comment type="caution">
    <text evidence="4">The sequence shown here is derived from an EMBL/GenBank/DDBJ whole genome shotgun (WGS) entry which is preliminary data.</text>
</comment>
<dbReference type="InterPro" id="IPR009683">
    <property type="entry name" value="Extensin-like_C"/>
</dbReference>
<evidence type="ECO:0000313" key="4">
    <source>
        <dbReference type="EMBL" id="MYZ47378.1"/>
    </source>
</evidence>
<accession>A0A964T2Q1</accession>
<sequence>MNGRVLRSLALRRTVFLGAALVAAEAWSAPAPPIPEPRPQSEERAAAPSAAEGVLPREKPVPEKPPVPEAVPDAVPKAKPDEAAGPQEAAPPETKGEPSPPPIPTPTPDAGSAAPPGETPAAPDSRGDLPAPRPAAPPAEAGQGGEDAGTGPIDRAESDCRWRLKALGVAFEPKPPIADGEACRVPAPIEVSELAPGLKLDPPAVLACPAAEAVATWAQEVVEPAAQEFFGAKAAQIHQASAYVCRTQDNVPGAKMSEHAAGNALDVTAIAVEGKGTVSIAEPGAVISDSEDAKAVESFRRRIRQEACRMFTTVLGPGTNAAHETHLHLDIRDRSSGIHLCQ</sequence>
<feature type="signal peptide" evidence="2">
    <location>
        <begin position="1"/>
        <end position="28"/>
    </location>
</feature>
<protein>
    <submittedName>
        <fullName evidence="4">Extensin family protein</fullName>
    </submittedName>
</protein>
<feature type="region of interest" description="Disordered" evidence="1">
    <location>
        <begin position="26"/>
        <end position="155"/>
    </location>
</feature>
<evidence type="ECO:0000313" key="5">
    <source>
        <dbReference type="Proteomes" id="UP000773614"/>
    </source>
</evidence>